<proteinExistence type="predicted"/>
<organism evidence="1 2">
    <name type="scientific">Dreissena polymorpha</name>
    <name type="common">Zebra mussel</name>
    <name type="synonym">Mytilus polymorpha</name>
    <dbReference type="NCBI Taxonomy" id="45954"/>
    <lineage>
        <taxon>Eukaryota</taxon>
        <taxon>Metazoa</taxon>
        <taxon>Spiralia</taxon>
        <taxon>Lophotrochozoa</taxon>
        <taxon>Mollusca</taxon>
        <taxon>Bivalvia</taxon>
        <taxon>Autobranchia</taxon>
        <taxon>Heteroconchia</taxon>
        <taxon>Euheterodonta</taxon>
        <taxon>Imparidentia</taxon>
        <taxon>Neoheterodontei</taxon>
        <taxon>Myida</taxon>
        <taxon>Dreissenoidea</taxon>
        <taxon>Dreissenidae</taxon>
        <taxon>Dreissena</taxon>
    </lineage>
</organism>
<dbReference type="Proteomes" id="UP000828390">
    <property type="component" value="Unassembled WGS sequence"/>
</dbReference>
<reference evidence="1" key="1">
    <citation type="journal article" date="2019" name="bioRxiv">
        <title>The Genome of the Zebra Mussel, Dreissena polymorpha: A Resource for Invasive Species Research.</title>
        <authorList>
            <person name="McCartney M.A."/>
            <person name="Auch B."/>
            <person name="Kono T."/>
            <person name="Mallez S."/>
            <person name="Zhang Y."/>
            <person name="Obille A."/>
            <person name="Becker A."/>
            <person name="Abrahante J.E."/>
            <person name="Garbe J."/>
            <person name="Badalamenti J.P."/>
            <person name="Herman A."/>
            <person name="Mangelson H."/>
            <person name="Liachko I."/>
            <person name="Sullivan S."/>
            <person name="Sone E.D."/>
            <person name="Koren S."/>
            <person name="Silverstein K.A.T."/>
            <person name="Beckman K.B."/>
            <person name="Gohl D.M."/>
        </authorList>
    </citation>
    <scope>NUCLEOTIDE SEQUENCE</scope>
    <source>
        <strain evidence="1">Duluth1</strain>
        <tissue evidence="1">Whole animal</tissue>
    </source>
</reference>
<protein>
    <submittedName>
        <fullName evidence="1">Uncharacterized protein</fullName>
    </submittedName>
</protein>
<evidence type="ECO:0000313" key="2">
    <source>
        <dbReference type="Proteomes" id="UP000828390"/>
    </source>
</evidence>
<comment type="caution">
    <text evidence="1">The sequence shown here is derived from an EMBL/GenBank/DDBJ whole genome shotgun (WGS) entry which is preliminary data.</text>
</comment>
<sequence length="55" mass="6536">MEENEVDEWPWVKFFKRNKKLWTLNAVKHSVLETDVMKKTAPPGILMCGTRILYL</sequence>
<gene>
    <name evidence="1" type="ORF">DPMN_191681</name>
</gene>
<evidence type="ECO:0000313" key="1">
    <source>
        <dbReference type="EMBL" id="KAH3691645.1"/>
    </source>
</evidence>
<reference evidence="1" key="2">
    <citation type="submission" date="2020-11" db="EMBL/GenBank/DDBJ databases">
        <authorList>
            <person name="McCartney M.A."/>
            <person name="Auch B."/>
            <person name="Kono T."/>
            <person name="Mallez S."/>
            <person name="Becker A."/>
            <person name="Gohl D.M."/>
            <person name="Silverstein K.A.T."/>
            <person name="Koren S."/>
            <person name="Bechman K.B."/>
            <person name="Herman A."/>
            <person name="Abrahante J.E."/>
            <person name="Garbe J."/>
        </authorList>
    </citation>
    <scope>NUCLEOTIDE SEQUENCE</scope>
    <source>
        <strain evidence="1">Duluth1</strain>
        <tissue evidence="1">Whole animal</tissue>
    </source>
</reference>
<keyword evidence="2" id="KW-1185">Reference proteome</keyword>
<dbReference type="AlphaFoldDB" id="A0A9D3Y2Z8"/>
<dbReference type="EMBL" id="JAIWYP010000032">
    <property type="protein sequence ID" value="KAH3691645.1"/>
    <property type="molecule type" value="Genomic_DNA"/>
</dbReference>
<accession>A0A9D3Y2Z8</accession>
<name>A0A9D3Y2Z8_DREPO</name>